<proteinExistence type="predicted"/>
<dbReference type="Gene3D" id="1.10.510.10">
    <property type="entry name" value="Transferase(Phosphotransferase) domain 1"/>
    <property type="match status" value="1"/>
</dbReference>
<dbReference type="InterPro" id="IPR011009">
    <property type="entry name" value="Kinase-like_dom_sf"/>
</dbReference>
<sequence>MKVRHFTDTSDFYAIDCGDKIVVADRVLTVTGHERERRFGIEDPKMWVKRAEEDATGTKKIVKLSFLESFYTTLAGVRIRCFRNPDKEGQILSLVRDHPLFMQGEAYHDPKGNNIRIIDIVRGPNFFNYINMIRMDHRQYFFQELPEIMKKLIKAFEAIRFLHINDYRHGDIRNDHLIFQRKTGNYVWIDFDYDYTSTENPYAMDLFGLGNILLYAIGKGFHDLYMITNNTDIYGELQNNLEERDFSILDKWRFINLQKLFPYIPKMLNDILMHFSKRSNVYYETIDELLEDINRFYYSFFA</sequence>
<name>A0A1V1PF15_9BACT</name>
<dbReference type="Gene3D" id="3.30.200.20">
    <property type="entry name" value="Phosphorylase Kinase, domain 1"/>
    <property type="match status" value="1"/>
</dbReference>
<keyword evidence="1" id="KW-0418">Kinase</keyword>
<evidence type="ECO:0000313" key="2">
    <source>
        <dbReference type="Proteomes" id="UP000189670"/>
    </source>
</evidence>
<keyword evidence="1" id="KW-0723">Serine/threonine-protein kinase</keyword>
<accession>A0A1V1PF15</accession>
<protein>
    <submittedName>
        <fullName evidence="1">Serine/threonine protein kinase</fullName>
    </submittedName>
</protein>
<dbReference type="SUPFAM" id="SSF56112">
    <property type="entry name" value="Protein kinase-like (PK-like)"/>
    <property type="match status" value="1"/>
</dbReference>
<evidence type="ECO:0000313" key="1">
    <source>
        <dbReference type="EMBL" id="ETR73467.1"/>
    </source>
</evidence>
<dbReference type="GO" id="GO:0004674">
    <property type="term" value="F:protein serine/threonine kinase activity"/>
    <property type="evidence" value="ECO:0007669"/>
    <property type="project" value="UniProtKB-KW"/>
</dbReference>
<dbReference type="EMBL" id="ATBP01000058">
    <property type="protein sequence ID" value="ETR73467.1"/>
    <property type="molecule type" value="Genomic_DNA"/>
</dbReference>
<keyword evidence="1" id="KW-0808">Transferase</keyword>
<dbReference type="Proteomes" id="UP000189670">
    <property type="component" value="Unassembled WGS sequence"/>
</dbReference>
<gene>
    <name evidence="1" type="ORF">OMM_00944</name>
</gene>
<reference evidence="2" key="1">
    <citation type="submission" date="2012-11" db="EMBL/GenBank/DDBJ databases">
        <authorList>
            <person name="Lucero-Rivera Y.E."/>
            <person name="Tovar-Ramirez D."/>
        </authorList>
    </citation>
    <scope>NUCLEOTIDE SEQUENCE [LARGE SCALE GENOMIC DNA]</scope>
    <source>
        <strain evidence="2">Araruama</strain>
    </source>
</reference>
<comment type="caution">
    <text evidence="1">The sequence shown here is derived from an EMBL/GenBank/DDBJ whole genome shotgun (WGS) entry which is preliminary data.</text>
</comment>
<dbReference type="AlphaFoldDB" id="A0A1V1PF15"/>
<organism evidence="1 2">
    <name type="scientific">Candidatus Magnetoglobus multicellularis str. Araruama</name>
    <dbReference type="NCBI Taxonomy" id="890399"/>
    <lineage>
        <taxon>Bacteria</taxon>
        <taxon>Pseudomonadati</taxon>
        <taxon>Thermodesulfobacteriota</taxon>
        <taxon>Desulfobacteria</taxon>
        <taxon>Desulfobacterales</taxon>
        <taxon>Desulfobacteraceae</taxon>
        <taxon>Candidatus Magnetoglobus</taxon>
    </lineage>
</organism>